<dbReference type="GO" id="GO:0019752">
    <property type="term" value="P:carboxylic acid metabolic process"/>
    <property type="evidence" value="ECO:0007669"/>
    <property type="project" value="InterPro"/>
</dbReference>
<dbReference type="InterPro" id="IPR015422">
    <property type="entry name" value="PyrdxlP-dep_Trfase_small"/>
</dbReference>
<dbReference type="GO" id="GO:0016831">
    <property type="term" value="F:carboxy-lyase activity"/>
    <property type="evidence" value="ECO:0007669"/>
    <property type="project" value="UniProtKB-KW"/>
</dbReference>
<dbReference type="PANTHER" id="PTHR11999">
    <property type="entry name" value="GROUP II PYRIDOXAL-5-PHOSPHATE DECARBOXYLASE"/>
    <property type="match status" value="1"/>
</dbReference>
<dbReference type="Proteomes" id="UP000198588">
    <property type="component" value="Unassembled WGS sequence"/>
</dbReference>
<evidence type="ECO:0000256" key="3">
    <source>
        <dbReference type="ARBA" id="ARBA00022793"/>
    </source>
</evidence>
<evidence type="ECO:0000256" key="4">
    <source>
        <dbReference type="ARBA" id="ARBA00022898"/>
    </source>
</evidence>
<evidence type="ECO:0000256" key="7">
    <source>
        <dbReference type="RuleBase" id="RU000382"/>
    </source>
</evidence>
<dbReference type="PROSITE" id="PS00392">
    <property type="entry name" value="DDC_GAD_HDC_YDC"/>
    <property type="match status" value="1"/>
</dbReference>
<comment type="similarity">
    <text evidence="2 7">Belongs to the group II decarboxylase family.</text>
</comment>
<evidence type="ECO:0000256" key="6">
    <source>
        <dbReference type="PIRSR" id="PIRSR602129-50"/>
    </source>
</evidence>
<dbReference type="SUPFAM" id="SSF53383">
    <property type="entry name" value="PLP-dependent transferases"/>
    <property type="match status" value="1"/>
</dbReference>
<organism evidence="9 10">
    <name type="scientific">Mesorhizobium qingshengii</name>
    <dbReference type="NCBI Taxonomy" id="1165689"/>
    <lineage>
        <taxon>Bacteria</taxon>
        <taxon>Pseudomonadati</taxon>
        <taxon>Pseudomonadota</taxon>
        <taxon>Alphaproteobacteria</taxon>
        <taxon>Hyphomicrobiales</taxon>
        <taxon>Phyllobacteriaceae</taxon>
        <taxon>Mesorhizobium</taxon>
    </lineage>
</organism>
<evidence type="ECO:0000256" key="5">
    <source>
        <dbReference type="ARBA" id="ARBA00023239"/>
    </source>
</evidence>
<evidence type="ECO:0000256" key="1">
    <source>
        <dbReference type="ARBA" id="ARBA00001933"/>
    </source>
</evidence>
<evidence type="ECO:0000313" key="9">
    <source>
        <dbReference type="EMBL" id="SDA89481.1"/>
    </source>
</evidence>
<dbReference type="InterPro" id="IPR015421">
    <property type="entry name" value="PyrdxlP-dep_Trfase_major"/>
</dbReference>
<dbReference type="InterPro" id="IPR010977">
    <property type="entry name" value="Aromatic_deC"/>
</dbReference>
<dbReference type="InterPro" id="IPR021115">
    <property type="entry name" value="Pyridoxal-P_BS"/>
</dbReference>
<dbReference type="Gene3D" id="3.90.1150.10">
    <property type="entry name" value="Aspartate Aminotransferase, domain 1"/>
    <property type="match status" value="1"/>
</dbReference>
<accession>A0A1G5Z3W3</accession>
<gene>
    <name evidence="9" type="ORF">SAMN02927914_04214</name>
</gene>
<keyword evidence="3" id="KW-0210">Decarboxylase</keyword>
<dbReference type="Gene3D" id="3.40.640.10">
    <property type="entry name" value="Type I PLP-dependent aspartate aminotransferase-like (Major domain)"/>
    <property type="match status" value="1"/>
</dbReference>
<comment type="cofactor">
    <cofactor evidence="1 6 7">
        <name>pyridoxal 5'-phosphate</name>
        <dbReference type="ChEBI" id="CHEBI:597326"/>
    </cofactor>
</comment>
<dbReference type="Gene3D" id="1.20.1340.10">
    <property type="entry name" value="dopa decarboxylase, N-terminal domain"/>
    <property type="match status" value="1"/>
</dbReference>
<proteinExistence type="inferred from homology"/>
<reference evidence="9 10" key="1">
    <citation type="submission" date="2016-10" db="EMBL/GenBank/DDBJ databases">
        <authorList>
            <person name="de Groot N.N."/>
        </authorList>
    </citation>
    <scope>NUCLEOTIDE SEQUENCE [LARGE SCALE GENOMIC DNA]</scope>
    <source>
        <strain evidence="9 10">CGMCC 1.12097</strain>
    </source>
</reference>
<dbReference type="OrthoDB" id="9803665at2"/>
<keyword evidence="5 7" id="KW-0456">Lyase</keyword>
<feature type="modified residue" description="N6-(pyridoxal phosphate)lysine" evidence="6">
    <location>
        <position position="314"/>
    </location>
</feature>
<dbReference type="Pfam" id="PF00282">
    <property type="entry name" value="Pyridoxal_deC"/>
    <property type="match status" value="1"/>
</dbReference>
<dbReference type="STRING" id="1165689.SAMN02927914_04214"/>
<protein>
    <submittedName>
        <fullName evidence="9">Glutamate or tyrosine decarboxylase</fullName>
    </submittedName>
</protein>
<sequence>MPRSTEQSDPATDSAAETSLDPADWDEFRAVAHGMLDDMIAHIETIRQRPVWQRPSDETRERFTRPLPSEPRELGDVLDDVRTHIMPFATGNLHPSFMGWVHGAGTPIGMVAEIVTGGLNMNCGGRDHAGLVVEQQIVRWMSEALGYPSGASGLFLTGSSMANFVALTIAKTEALGQAVRETGLRDCDRQLVAYTSTEAHSCIAQAMQLSGIGSANLRTIAVDDAGRMLPGALRAAIEQDRANGRLPFLVVGTAGTVNTGAIDPLADIAEVASREKLWFHVDGAIGALAVLSDSLRGLFKGIEKSASVALDFHKWGQVPYDAGFLLVRDGDAHKRAFAQPAAYLQRANRGLAAGETWPCDLGPDLSRGFRALKTWMTIEALGTDRISDSIAHTCMLARHLAEALHRHPAFELKAPVALNIVCFGIRGANSEFVRNLVLDLQESGLAAPSWTTINGELVVRCAIVNHRTTVADIDGFMGTLNRYLADGGFPPGSSIGRR</sequence>
<dbReference type="InterPro" id="IPR002129">
    <property type="entry name" value="PyrdxlP-dep_de-COase"/>
</dbReference>
<evidence type="ECO:0000256" key="8">
    <source>
        <dbReference type="SAM" id="MobiDB-lite"/>
    </source>
</evidence>
<dbReference type="GO" id="GO:0006520">
    <property type="term" value="P:amino acid metabolic process"/>
    <property type="evidence" value="ECO:0007669"/>
    <property type="project" value="InterPro"/>
</dbReference>
<evidence type="ECO:0000313" key="10">
    <source>
        <dbReference type="Proteomes" id="UP000198588"/>
    </source>
</evidence>
<dbReference type="GO" id="GO:0030170">
    <property type="term" value="F:pyridoxal phosphate binding"/>
    <property type="evidence" value="ECO:0007669"/>
    <property type="project" value="InterPro"/>
</dbReference>
<dbReference type="PANTHER" id="PTHR11999:SF70">
    <property type="entry name" value="MIP05841P"/>
    <property type="match status" value="1"/>
</dbReference>
<feature type="region of interest" description="Disordered" evidence="8">
    <location>
        <begin position="1"/>
        <end position="24"/>
    </location>
</feature>
<keyword evidence="4 6" id="KW-0663">Pyridoxal phosphate</keyword>
<dbReference type="RefSeq" id="WP_091581555.1">
    <property type="nucleotide sequence ID" value="NZ_FMXM01000013.1"/>
</dbReference>
<dbReference type="InterPro" id="IPR015424">
    <property type="entry name" value="PyrdxlP-dep_Trfase"/>
</dbReference>
<name>A0A1G5Z3W3_9HYPH</name>
<feature type="compositionally biased region" description="Polar residues" evidence="8">
    <location>
        <begin position="1"/>
        <end position="17"/>
    </location>
</feature>
<dbReference type="AlphaFoldDB" id="A0A1G5Z3W3"/>
<evidence type="ECO:0000256" key="2">
    <source>
        <dbReference type="ARBA" id="ARBA00009533"/>
    </source>
</evidence>
<dbReference type="PRINTS" id="PR00800">
    <property type="entry name" value="YHDCRBOXLASE"/>
</dbReference>
<dbReference type="EMBL" id="FMXM01000013">
    <property type="protein sequence ID" value="SDA89481.1"/>
    <property type="molecule type" value="Genomic_DNA"/>
</dbReference>